<evidence type="ECO:0000313" key="7">
    <source>
        <dbReference type="RefSeq" id="NP_001318046.1"/>
    </source>
</evidence>
<dbReference type="InterPro" id="IPR015255">
    <property type="entry name" value="Vitellinogen_open_b-sht"/>
</dbReference>
<keyword evidence="6" id="KW-1185">Reference proteome</keyword>
<dbReference type="SUPFAM" id="SSF48431">
    <property type="entry name" value="Lipovitellin-phosvitin complex, superhelical domain"/>
    <property type="match status" value="1"/>
</dbReference>
<dbReference type="GeneID" id="726182"/>
<reference evidence="7" key="2">
    <citation type="journal article" date="2006" name="Nature">
        <title>Insights into social insects from the genome of the honeybee Apis mellifera.</title>
        <authorList>
            <consortium name="Honeybee Genome Sequencing Consortium"/>
        </authorList>
    </citation>
    <scope>NUCLEOTIDE SEQUENCE</scope>
</reference>
<dbReference type="Gene3D" id="2.30.230.10">
    <property type="entry name" value="Lipovitellin, beta-sheet shell regions, chain A"/>
    <property type="match status" value="1"/>
</dbReference>
<reference evidence="5" key="3">
    <citation type="submission" date="2021-01" db="UniProtKB">
        <authorList>
            <consortium name="EnsemblMetazoa"/>
        </authorList>
    </citation>
    <scope>IDENTIFICATION</scope>
    <source>
        <strain evidence="5">DH4</strain>
    </source>
</reference>
<dbReference type="GO" id="GO:0005319">
    <property type="term" value="F:lipid transporter activity"/>
    <property type="evidence" value="ECO:0007669"/>
    <property type="project" value="InterPro"/>
</dbReference>
<sequence length="1507" mass="173205">MNTLIVLLGILTTVIAVPAPFPHGKLVTYKYIADVKAGVDPSLSASNYGIECLLNVQHVTDTNSKNTYYVNLTNVKYRLYNGFSKHYESLSVMESIPDVADAILNPFLVVYDENGHLKGVKFVENEAGWSRNMKKGIVSMLQLDMTNIRVQTPMKSHSFITHEETVHGTCQVAYNVHPLDHVGSNKEFVVTKIQESKNCTRFSYHETNHFDSEKCHVDEWDDMTTASRRIFVVESQDNEVLIKKLIGHGMINYLPWTAESEAHHLLTNQTLHLKDVVSVSESRLSDVARLNPSIIENVIYDEPTTSYVPQADVDVTHGRHIVKLDDLILKLRRMLDEVAGYLKESQTEKKQSDWKHDQTINRILHVMGYMDVASLERVYSEIQNGKDANEIAKRNIFLGILSSVGTPAACLFTRNVVRTKSVPKWNAITMLGNLAMHVKVPSKKLLVQMEELLNLDDSVSVEVKEASIFCFATLIRKTFEHEETGAIDPLLDKYLHHFMEHIRNEPTHHMKMVYMMAMKNVRLTQILKFLEPIIRGDEVVSDKPHNIRAQAIWIMRNVVFEHPRYCYNLLWPVLTDVILPTAVRIAAFDVLMNETPQSERFINVYWLMVYEKNEHLYNYYVDTIKGLATSVDPCLMQARELAKKLLKIVRVRNVTGPLSRKFYVDYVDNKYEYNERVKGSLIVDHASGLPYIGSIEHVASVKARKPVTKLGIHWNIDGLSEIVKDIDENVFGNVVQAIKNDNVKNVLISAAKIMPKIKDVNVNVILTMNDNVVSIFHCTKNNWQKILNELKQWKRLITEYMDVVNWQTVLYHDYHEMHVTTDLGVPAILSTKIPSLFSLVGSFEVSEDKNLLILKPKIKYQQWMHGEHTMSIYNPVADVWHSVHKTSSFDIVAPCEMTIGWNWKTKSLKVTWPRLPVTDFSVAGISIHGKNYITVLNDQHDLLKKSCFTCHHYEVVTNNVNLRTYENTFDSKDIGTRFKMQYHCDNDFIPVSLVDEWLIGLSESKTIENSMMQAVIAFRHKIMNDIILGQGKSCSLVYKVEPSIIYPTSVIDLIGKVSIQDFHETQKMDLLRSKRIDIRGNLNAKAASTNESIRQWDMNLNIVLSQGHVNNSMRIMITRTIPEEKNLKICIEAQNEYPEITDDLLTVNGKKETNTKMTITMGQTKEDKCVRDEMDVTIIMKGEMLEEQKNQMSYDSMYIECYNQSQNPLFHTKSSKVPKTKECIEEDILHSTLRKYTLDMTVRKVPQQIMSVVNIVHDKLRAVFFDHMKHTWNHVQPGNAKIVLEFPYLTSVLNAAVTTPTHSYELVQLPFGNPVWNMWMNNIHYSTSILNDYFNEKIRLCTIYPRLLNPTINDAITINWNGVIQFIRSDEWILMSGDHIHHTYSIFVKLVQNKKLALRVYIGEHEMEIMPLEAKVSVKIDNKIIDDYQKGITVSENESHSYPMRLTTAYNYVVIDSQTIPVHIFYKVDSVTVSLHTDLQSRVTGICGNMDVMHKDEVPDVHSVSYL</sequence>
<dbReference type="OrthoDB" id="5956066at2759"/>
<dbReference type="EnsemblMetazoa" id="NM_001331117">
    <property type="protein sequence ID" value="NP_001318046"/>
    <property type="gene ID" value="GeneID_726182"/>
</dbReference>
<proteinExistence type="predicted"/>
<keyword evidence="1 3" id="KW-0732">Signal</keyword>
<accession>A0A8B6X0J8</accession>
<dbReference type="Gene3D" id="1.25.10.20">
    <property type="entry name" value="Vitellinogen, superhelical"/>
    <property type="match status" value="1"/>
</dbReference>
<dbReference type="InterPro" id="IPR050733">
    <property type="entry name" value="Vitellogenin/Apolipophorin"/>
</dbReference>
<dbReference type="PROSITE" id="PS51211">
    <property type="entry name" value="VITELLOGENIN"/>
    <property type="match status" value="1"/>
</dbReference>
<dbReference type="CTD" id="100122522"/>
<feature type="chain" id="PRO_5035544071" evidence="3 7">
    <location>
        <begin position="17"/>
        <end position="1507"/>
    </location>
</feature>
<comment type="caution">
    <text evidence="2">Lacks conserved residue(s) required for the propagation of feature annotation.</text>
</comment>
<feature type="domain" description="Vitellogenin" evidence="4">
    <location>
        <begin position="21"/>
        <end position="695"/>
    </location>
</feature>
<dbReference type="SMART" id="SM01169">
    <property type="entry name" value="DUF1943"/>
    <property type="match status" value="1"/>
</dbReference>
<reference evidence="7" key="1">
    <citation type="journal article" date="1987" name="Biochemistry">
        <title>Purification and properties of a very high density lipoprotein from the hemolymph of the honeybee Apis mellifera.</title>
        <authorList>
            <person name="Shipman B.A."/>
            <person name="Ryan R.O."/>
            <person name="Schmidt J.O."/>
            <person name="Law J.H."/>
        </authorList>
    </citation>
    <scope>NUCLEOTIDE SEQUENCE</scope>
</reference>
<accession>A0A7M6UWP8</accession>
<dbReference type="OMA" id="WSRNMKK"/>
<dbReference type="InterPro" id="IPR011030">
    <property type="entry name" value="Lipovitellin_superhlx_dom"/>
</dbReference>
<organism evidence="5">
    <name type="scientific">Apis mellifera</name>
    <name type="common">Honeybee</name>
    <dbReference type="NCBI Taxonomy" id="7460"/>
    <lineage>
        <taxon>Eukaryota</taxon>
        <taxon>Metazoa</taxon>
        <taxon>Ecdysozoa</taxon>
        <taxon>Arthropoda</taxon>
        <taxon>Hexapoda</taxon>
        <taxon>Insecta</taxon>
        <taxon>Pterygota</taxon>
        <taxon>Neoptera</taxon>
        <taxon>Endopterygota</taxon>
        <taxon>Hymenoptera</taxon>
        <taxon>Apocrita</taxon>
        <taxon>Aculeata</taxon>
        <taxon>Apoidea</taxon>
        <taxon>Anthophila</taxon>
        <taxon>Apidae</taxon>
        <taxon>Apis</taxon>
    </lineage>
</organism>
<dbReference type="SMART" id="SM00638">
    <property type="entry name" value="LPD_N"/>
    <property type="match status" value="1"/>
</dbReference>
<evidence type="ECO:0000256" key="3">
    <source>
        <dbReference type="SAM" id="SignalP"/>
    </source>
</evidence>
<evidence type="ECO:0000259" key="4">
    <source>
        <dbReference type="PROSITE" id="PS51211"/>
    </source>
</evidence>
<dbReference type="SUPFAM" id="SSF56968">
    <property type="entry name" value="Lipovitellin-phosvitin complex, beta-sheet shell regions"/>
    <property type="match status" value="1"/>
</dbReference>
<dbReference type="InterPro" id="IPR015816">
    <property type="entry name" value="Vitellinogen_b-sht_N"/>
</dbReference>
<dbReference type="InterPro" id="IPR001747">
    <property type="entry name" value="Vitellogenin_N"/>
</dbReference>
<evidence type="ECO:0000313" key="6">
    <source>
        <dbReference type="Proteomes" id="UP000005203"/>
    </source>
</evidence>
<evidence type="ECO:0000256" key="1">
    <source>
        <dbReference type="ARBA" id="ARBA00022729"/>
    </source>
</evidence>
<dbReference type="KEGG" id="ame:726182"/>
<evidence type="ECO:0000256" key="2">
    <source>
        <dbReference type="PROSITE-ProRule" id="PRU00557"/>
    </source>
</evidence>
<dbReference type="Proteomes" id="UP000005203">
    <property type="component" value="Linkage group LG13"/>
</dbReference>
<keyword evidence="7" id="KW-0449">Lipoprotein</keyword>
<protein>
    <submittedName>
        <fullName evidence="7">Larval-specific very high density lipoprotein precursor</fullName>
    </submittedName>
</protein>
<dbReference type="RefSeq" id="NP_001318046.1">
    <property type="nucleotide sequence ID" value="NM_001331117.1"/>
</dbReference>
<dbReference type="PANTHER" id="PTHR23345">
    <property type="entry name" value="VITELLOGENIN-RELATED"/>
    <property type="match status" value="1"/>
</dbReference>
<dbReference type="Pfam" id="PF01347">
    <property type="entry name" value="Vitellogenin_N"/>
    <property type="match status" value="1"/>
</dbReference>
<dbReference type="InterPro" id="IPR015819">
    <property type="entry name" value="Lipid_transp_b-sht_shell"/>
</dbReference>
<name>A0A7M6UWP8_APIME</name>
<dbReference type="PANTHER" id="PTHR23345:SF33">
    <property type="entry name" value="CROSSVEINLESS D"/>
    <property type="match status" value="1"/>
</dbReference>
<evidence type="ECO:0000313" key="5">
    <source>
        <dbReference type="EnsemblMetazoa" id="NP_001318046"/>
    </source>
</evidence>
<gene>
    <name evidence="5" type="primary">726182</name>
    <name evidence="7" type="synonym">Vhdl</name>
</gene>
<reference evidence="7" key="4">
    <citation type="submission" date="2025-04" db="UniProtKB">
        <authorList>
            <consortium name="RefSeq"/>
        </authorList>
    </citation>
    <scope>IDENTIFICATION</scope>
</reference>
<feature type="signal peptide" evidence="3">
    <location>
        <begin position="1"/>
        <end position="16"/>
    </location>
</feature>